<accession>A0A364L6S2</accession>
<evidence type="ECO:0000313" key="2">
    <source>
        <dbReference type="EMBL" id="RAO71520.1"/>
    </source>
</evidence>
<gene>
    <name evidence="2" type="ORF">BHQ10_007532</name>
</gene>
<dbReference type="OrthoDB" id="3799035at2759"/>
<dbReference type="EMBL" id="MIKG01000015">
    <property type="protein sequence ID" value="RAO71520.1"/>
    <property type="molecule type" value="Genomic_DNA"/>
</dbReference>
<evidence type="ECO:0000313" key="3">
    <source>
        <dbReference type="Proteomes" id="UP000249363"/>
    </source>
</evidence>
<feature type="region of interest" description="Disordered" evidence="1">
    <location>
        <begin position="272"/>
        <end position="331"/>
    </location>
</feature>
<name>A0A364L6S2_TALAM</name>
<keyword evidence="3" id="KW-1185">Reference proteome</keyword>
<dbReference type="AlphaFoldDB" id="A0A364L6S2"/>
<reference evidence="2 3" key="1">
    <citation type="journal article" date="2017" name="Biotechnol. Biofuels">
        <title>Differential beta-glucosidase expression as a function of carbon source availability in Talaromyces amestolkiae: a genomic and proteomic approach.</title>
        <authorList>
            <person name="de Eugenio L.I."/>
            <person name="Mendez-Liter J.A."/>
            <person name="Nieto-Dominguez M."/>
            <person name="Alonso L."/>
            <person name="Gil-Munoz J."/>
            <person name="Barriuso J."/>
            <person name="Prieto A."/>
            <person name="Martinez M.J."/>
        </authorList>
    </citation>
    <scope>NUCLEOTIDE SEQUENCE [LARGE SCALE GENOMIC DNA]</scope>
    <source>
        <strain evidence="2 3">CIB</strain>
    </source>
</reference>
<dbReference type="GeneID" id="63796747"/>
<evidence type="ECO:0000256" key="1">
    <source>
        <dbReference type="SAM" id="MobiDB-lite"/>
    </source>
</evidence>
<dbReference type="Proteomes" id="UP000249363">
    <property type="component" value="Unassembled WGS sequence"/>
</dbReference>
<protein>
    <submittedName>
        <fullName evidence="2">Uncharacterized protein</fullName>
    </submittedName>
</protein>
<organism evidence="2 3">
    <name type="scientific">Talaromyces amestolkiae</name>
    <dbReference type="NCBI Taxonomy" id="1196081"/>
    <lineage>
        <taxon>Eukaryota</taxon>
        <taxon>Fungi</taxon>
        <taxon>Dikarya</taxon>
        <taxon>Ascomycota</taxon>
        <taxon>Pezizomycotina</taxon>
        <taxon>Eurotiomycetes</taxon>
        <taxon>Eurotiomycetidae</taxon>
        <taxon>Eurotiales</taxon>
        <taxon>Trichocomaceae</taxon>
        <taxon>Talaromyces</taxon>
        <taxon>Talaromyces sect. Talaromyces</taxon>
    </lineage>
</organism>
<sequence>MTDLVKFEQFSLNAFYNDIPKLNNTNDWFKWSQKVKEFIRISTITDDGAAPPENEEEAQKWTHRQKFYSAMITAKLSHDAAQRISAFNITRVQLLLNAVKNNFKPEGSRTYVQLQRRYMSLTRAKYRSAQALEAKIRKIHAEKILLEPTCVTSEIKRIFLFLEALGPDYESFRDHIFRQMNIVNERDENGNITKAAPTFDSIESKAIEEEHRKGQLAKQPDTQTLPTFALTRKSGDRKVTPSADGTTCQIEIYNAPYCSFCHKPFHQEGDCFKKNPELRDQGKDSKGRKTKTGKSQTDTRKSSKKRSSSDDEDDDVGGPRDPKRPTFMATKASEGDVNAAFGKDIEGNLALFNHTLTMMATKTLSIRDAWIVDSRCAQHICNTAAKFVHMEKYYGPPLRSVDTSTTPSGIGTVNILCNMRGRRK</sequence>
<proteinExistence type="predicted"/>
<comment type="caution">
    <text evidence="2">The sequence shown here is derived from an EMBL/GenBank/DDBJ whole genome shotgun (WGS) entry which is preliminary data.</text>
</comment>
<dbReference type="STRING" id="1196081.A0A364L6S2"/>
<dbReference type="RefSeq" id="XP_040736035.1">
    <property type="nucleotide sequence ID" value="XM_040880238.1"/>
</dbReference>
<feature type="compositionally biased region" description="Basic and acidic residues" evidence="1">
    <location>
        <begin position="272"/>
        <end position="287"/>
    </location>
</feature>
<feature type="region of interest" description="Disordered" evidence="1">
    <location>
        <begin position="209"/>
        <end position="243"/>
    </location>
</feature>